<dbReference type="PANTHER" id="PTHR47808:SF2">
    <property type="entry name" value="LEM DOMAIN-CONTAINING PROTEIN 2"/>
    <property type="match status" value="1"/>
</dbReference>
<evidence type="ECO:0000256" key="3">
    <source>
        <dbReference type="ARBA" id="ARBA00022692"/>
    </source>
</evidence>
<evidence type="ECO:0000256" key="2">
    <source>
        <dbReference type="ARBA" id="ARBA00022553"/>
    </source>
</evidence>
<proteinExistence type="predicted"/>
<keyword evidence="5 8" id="KW-0472">Membrane</keyword>
<dbReference type="GO" id="GO:0071763">
    <property type="term" value="P:nuclear membrane organization"/>
    <property type="evidence" value="ECO:0007669"/>
    <property type="project" value="TreeGrafter"/>
</dbReference>
<keyword evidence="6" id="KW-0539">Nucleus</keyword>
<organism evidence="11 12">
    <name type="scientific">Hapsidospora chrysogenum (strain ATCC 11550 / CBS 779.69 / DSM 880 / IAM 14645 / JCM 23072 / IMI 49137)</name>
    <name type="common">Acremonium chrysogenum</name>
    <dbReference type="NCBI Taxonomy" id="857340"/>
    <lineage>
        <taxon>Eukaryota</taxon>
        <taxon>Fungi</taxon>
        <taxon>Dikarya</taxon>
        <taxon>Ascomycota</taxon>
        <taxon>Pezizomycotina</taxon>
        <taxon>Sordariomycetes</taxon>
        <taxon>Hypocreomycetidae</taxon>
        <taxon>Hypocreales</taxon>
        <taxon>Bionectriaceae</taxon>
        <taxon>Hapsidospora</taxon>
    </lineage>
</organism>
<dbReference type="GO" id="GO:0003682">
    <property type="term" value="F:chromatin binding"/>
    <property type="evidence" value="ECO:0007669"/>
    <property type="project" value="InterPro"/>
</dbReference>
<evidence type="ECO:0000256" key="5">
    <source>
        <dbReference type="ARBA" id="ARBA00023136"/>
    </source>
</evidence>
<feature type="transmembrane region" description="Helical" evidence="8">
    <location>
        <begin position="504"/>
        <end position="523"/>
    </location>
</feature>
<evidence type="ECO:0000313" key="12">
    <source>
        <dbReference type="Proteomes" id="UP000029964"/>
    </source>
</evidence>
<keyword evidence="2" id="KW-0597">Phosphoprotein</keyword>
<evidence type="ECO:0000256" key="6">
    <source>
        <dbReference type="ARBA" id="ARBA00023242"/>
    </source>
</evidence>
<evidence type="ECO:0000256" key="4">
    <source>
        <dbReference type="ARBA" id="ARBA00022989"/>
    </source>
</evidence>
<feature type="domain" description="Man1/Src1-like C-terminal" evidence="9">
    <location>
        <begin position="284"/>
        <end position="617"/>
    </location>
</feature>
<evidence type="ECO:0000313" key="11">
    <source>
        <dbReference type="EMBL" id="KFH48067.1"/>
    </source>
</evidence>
<evidence type="ECO:0000256" key="7">
    <source>
        <dbReference type="SAM" id="MobiDB-lite"/>
    </source>
</evidence>
<feature type="compositionally biased region" description="Polar residues" evidence="7">
    <location>
        <begin position="125"/>
        <end position="135"/>
    </location>
</feature>
<dbReference type="Proteomes" id="UP000029964">
    <property type="component" value="Unassembled WGS sequence"/>
</dbReference>
<dbReference type="STRING" id="857340.A0A086TFD5"/>
<comment type="subcellular location">
    <subcellularLocation>
        <location evidence="1">Nucleus inner membrane</location>
    </subcellularLocation>
</comment>
<dbReference type="AlphaFoldDB" id="A0A086TFD5"/>
<dbReference type="InterPro" id="IPR018996">
    <property type="entry name" value="Man1/Src1-like_C"/>
</dbReference>
<evidence type="ECO:0000259" key="9">
    <source>
        <dbReference type="Pfam" id="PF09402"/>
    </source>
</evidence>
<feature type="compositionally biased region" description="Basic residues" evidence="7">
    <location>
        <begin position="93"/>
        <end position="103"/>
    </location>
</feature>
<feature type="domain" description="HeH/LEM" evidence="10">
    <location>
        <begin position="14"/>
        <end position="48"/>
    </location>
</feature>
<dbReference type="EMBL" id="JPKY01000005">
    <property type="protein sequence ID" value="KFH48067.1"/>
    <property type="molecule type" value="Genomic_DNA"/>
</dbReference>
<dbReference type="Pfam" id="PF12949">
    <property type="entry name" value="HeH"/>
    <property type="match status" value="1"/>
</dbReference>
<keyword evidence="4 8" id="KW-1133">Transmembrane helix</keyword>
<dbReference type="GO" id="GO:0034399">
    <property type="term" value="C:nuclear periphery"/>
    <property type="evidence" value="ECO:0007669"/>
    <property type="project" value="TreeGrafter"/>
</dbReference>
<dbReference type="PANTHER" id="PTHR47808">
    <property type="entry name" value="INNER NUCLEAR MEMBRANE PROTEIN HEH2-RELATED"/>
    <property type="match status" value="1"/>
</dbReference>
<dbReference type="InterPro" id="IPR011015">
    <property type="entry name" value="LEM/LEM-like_dom_sf"/>
</dbReference>
<dbReference type="Gene3D" id="1.10.720.40">
    <property type="match status" value="1"/>
</dbReference>
<dbReference type="Gene3D" id="1.10.10.1180">
    <property type="entry name" value="MAN1, winged-helix domain"/>
    <property type="match status" value="1"/>
</dbReference>
<dbReference type="Pfam" id="PF09402">
    <property type="entry name" value="MSC"/>
    <property type="match status" value="1"/>
</dbReference>
<protein>
    <submittedName>
        <fullName evidence="11">Inner nuclear membrane protein-like protein</fullName>
    </submittedName>
</protein>
<accession>A0A086TFD5</accession>
<dbReference type="InterPro" id="IPR044780">
    <property type="entry name" value="Heh2/Src1"/>
</dbReference>
<feature type="compositionally biased region" description="Acidic residues" evidence="7">
    <location>
        <begin position="161"/>
        <end position="176"/>
    </location>
</feature>
<reference evidence="12" key="1">
    <citation type="journal article" date="2014" name="Genome Announc.">
        <title>Genome sequence and annotation of Acremonium chrysogenum, producer of the beta-lactam antibiotic cephalosporin C.</title>
        <authorList>
            <person name="Terfehr D."/>
            <person name="Dahlmann T.A."/>
            <person name="Specht T."/>
            <person name="Zadra I."/>
            <person name="Kuernsteiner H."/>
            <person name="Kueck U."/>
        </authorList>
    </citation>
    <scope>NUCLEOTIDE SEQUENCE [LARGE SCALE GENOMIC DNA]</scope>
    <source>
        <strain evidence="12">ATCC 11550 / CBS 779.69 / DSM 880 / IAM 14645 / JCM 23072 / IMI 49137</strain>
    </source>
</reference>
<comment type="caution">
    <text evidence="11">The sequence shown here is derived from an EMBL/GenBank/DDBJ whole genome shotgun (WGS) entry which is preliminary data.</text>
</comment>
<dbReference type="OrthoDB" id="2503928at2759"/>
<feature type="compositionally biased region" description="Basic and acidic residues" evidence="7">
    <location>
        <begin position="637"/>
        <end position="661"/>
    </location>
</feature>
<dbReference type="InterPro" id="IPR041885">
    <property type="entry name" value="MAN1_winged_helix_dom"/>
</dbReference>
<evidence type="ECO:0000259" key="10">
    <source>
        <dbReference type="Pfam" id="PF12949"/>
    </source>
</evidence>
<evidence type="ECO:0000256" key="1">
    <source>
        <dbReference type="ARBA" id="ARBA00004540"/>
    </source>
</evidence>
<gene>
    <name evidence="11" type="ORF">ACRE_010000</name>
</gene>
<dbReference type="GO" id="GO:0005637">
    <property type="term" value="C:nuclear inner membrane"/>
    <property type="evidence" value="ECO:0007669"/>
    <property type="project" value="UniProtKB-SubCell"/>
</dbReference>
<keyword evidence="3 8" id="KW-0812">Transmembrane</keyword>
<keyword evidence="12" id="KW-1185">Reference proteome</keyword>
<dbReference type="GO" id="GO:0005783">
    <property type="term" value="C:endoplasmic reticulum"/>
    <property type="evidence" value="ECO:0007669"/>
    <property type="project" value="TreeGrafter"/>
</dbReference>
<dbReference type="InterPro" id="IPR025856">
    <property type="entry name" value="HeH/LEM_domain"/>
</dbReference>
<feature type="region of interest" description="Disordered" evidence="7">
    <location>
        <begin position="623"/>
        <end position="661"/>
    </location>
</feature>
<evidence type="ECO:0000256" key="8">
    <source>
        <dbReference type="SAM" id="Phobius"/>
    </source>
</evidence>
<feature type="region of interest" description="Disordered" evidence="7">
    <location>
        <begin position="58"/>
        <end position="242"/>
    </location>
</feature>
<name>A0A086TFD5_HAPC1</name>
<feature type="compositionally biased region" description="Polar residues" evidence="7">
    <location>
        <begin position="180"/>
        <end position="194"/>
    </location>
</feature>
<dbReference type="CDD" id="cd12935">
    <property type="entry name" value="LEM_like"/>
    <property type="match status" value="1"/>
</dbReference>
<dbReference type="HOGENOM" id="CLU_010838_2_0_1"/>
<sequence>MADIDDYLQEGFDPRSVTMPRLRSILVTHNVDYPSTAKKAQLVQLVEDHVLPQAPKLRAQKARAKRSSMGIVNAGSAEDVGNWDDLPPPPSTRRSKSPRKSSARVKTEEPDDTPALRSPTKRTSRSVSRALSQADESLGYEAPKSARRTSRRTVTPQVKDESEDEELPPPEDESVFTDDNPFQSGSSPPATKTPQYRRRTAELEPTMSAKASRRKTDGTSRLLVPKTRRQQTPSDELEPGEEFTPDAQLELEEAANNGEVSVPSRKAVRKASRQTSFTTPLMVLFLTLLGAYSAWYRQEKLAVGYCGLGRPAQQIIPPEVPVPESLVPFFEPQCEQCPPHAYCYENFEARCEPDFVLRPHPLSLGGLVPLPPTCEPDGEKARRVQAVADKAVEELRERRAKFECGELLDDEGKLQDSPSINEQELKETVSRKRSKKLNSAEFEDLWTAAIGEVTAREEVHAEPIKASDSSGFSDRRLSSSSLARIPLRCAVRRSIRLGLARHRFTIGLLILAVVGSFVARARYRRHVMTSAQVPALVDLVLQRLSNQKELGEEEIDEPWLFLPNLRDDVLRSVHSLSERESIWQKVKSVVELNSNVRTSQREGRNGEVGRAWEWIGPIGGEVSRRRRSGRVSWGPEPKSESPEVKKEVPEVKKWDEPRPIY</sequence>